<evidence type="ECO:0000313" key="2">
    <source>
        <dbReference type="EMBL" id="KAF2113270.1"/>
    </source>
</evidence>
<dbReference type="EMBL" id="ML977328">
    <property type="protein sequence ID" value="KAF2113270.1"/>
    <property type="molecule type" value="Genomic_DNA"/>
</dbReference>
<protein>
    <submittedName>
        <fullName evidence="2">Uncharacterized protein</fullName>
    </submittedName>
</protein>
<feature type="region of interest" description="Disordered" evidence="1">
    <location>
        <begin position="45"/>
        <end position="701"/>
    </location>
</feature>
<name>A0A6A5Z1J9_9PLEO</name>
<reference evidence="2" key="1">
    <citation type="journal article" date="2020" name="Stud. Mycol.">
        <title>101 Dothideomycetes genomes: a test case for predicting lifestyles and emergence of pathogens.</title>
        <authorList>
            <person name="Haridas S."/>
            <person name="Albert R."/>
            <person name="Binder M."/>
            <person name="Bloem J."/>
            <person name="Labutti K."/>
            <person name="Salamov A."/>
            <person name="Andreopoulos B."/>
            <person name="Baker S."/>
            <person name="Barry K."/>
            <person name="Bills G."/>
            <person name="Bluhm B."/>
            <person name="Cannon C."/>
            <person name="Castanera R."/>
            <person name="Culley D."/>
            <person name="Daum C."/>
            <person name="Ezra D."/>
            <person name="Gonzalez J."/>
            <person name="Henrissat B."/>
            <person name="Kuo A."/>
            <person name="Liang C."/>
            <person name="Lipzen A."/>
            <person name="Lutzoni F."/>
            <person name="Magnuson J."/>
            <person name="Mondo S."/>
            <person name="Nolan M."/>
            <person name="Ohm R."/>
            <person name="Pangilinan J."/>
            <person name="Park H.-J."/>
            <person name="Ramirez L."/>
            <person name="Alfaro M."/>
            <person name="Sun H."/>
            <person name="Tritt A."/>
            <person name="Yoshinaga Y."/>
            <person name="Zwiers L.-H."/>
            <person name="Turgeon B."/>
            <person name="Goodwin S."/>
            <person name="Spatafora J."/>
            <person name="Crous P."/>
            <person name="Grigoriev I."/>
        </authorList>
    </citation>
    <scope>NUCLEOTIDE SEQUENCE</scope>
    <source>
        <strain evidence="2">CBS 627.86</strain>
    </source>
</reference>
<feature type="compositionally biased region" description="Basic and acidic residues" evidence="1">
    <location>
        <begin position="281"/>
        <end position="291"/>
    </location>
</feature>
<evidence type="ECO:0000256" key="1">
    <source>
        <dbReference type="SAM" id="MobiDB-lite"/>
    </source>
</evidence>
<feature type="compositionally biased region" description="Polar residues" evidence="1">
    <location>
        <begin position="138"/>
        <end position="147"/>
    </location>
</feature>
<feature type="compositionally biased region" description="Basic and acidic residues" evidence="1">
    <location>
        <begin position="628"/>
        <end position="642"/>
    </location>
</feature>
<proteinExistence type="predicted"/>
<feature type="compositionally biased region" description="Low complexity" evidence="1">
    <location>
        <begin position="266"/>
        <end position="280"/>
    </location>
</feature>
<dbReference type="AlphaFoldDB" id="A0A6A5Z1J9"/>
<feature type="compositionally biased region" description="Polar residues" evidence="1">
    <location>
        <begin position="46"/>
        <end position="61"/>
    </location>
</feature>
<accession>A0A6A5Z1J9</accession>
<feature type="compositionally biased region" description="Polar residues" evidence="1">
    <location>
        <begin position="502"/>
        <end position="535"/>
    </location>
</feature>
<dbReference type="OrthoDB" id="3937441at2759"/>
<feature type="compositionally biased region" description="Polar residues" evidence="1">
    <location>
        <begin position="543"/>
        <end position="559"/>
    </location>
</feature>
<dbReference type="Proteomes" id="UP000799770">
    <property type="component" value="Unassembled WGS sequence"/>
</dbReference>
<feature type="compositionally biased region" description="Basic and acidic residues" evidence="1">
    <location>
        <begin position="298"/>
        <end position="399"/>
    </location>
</feature>
<feature type="compositionally biased region" description="Low complexity" evidence="1">
    <location>
        <begin position="112"/>
        <end position="128"/>
    </location>
</feature>
<gene>
    <name evidence="2" type="ORF">BDV96DRAFT_601449</name>
</gene>
<feature type="compositionally biased region" description="Low complexity" evidence="1">
    <location>
        <begin position="183"/>
        <end position="192"/>
    </location>
</feature>
<feature type="compositionally biased region" description="Polar residues" evidence="1">
    <location>
        <begin position="226"/>
        <end position="246"/>
    </location>
</feature>
<feature type="compositionally biased region" description="Basic and acidic residues" evidence="1">
    <location>
        <begin position="435"/>
        <end position="469"/>
    </location>
</feature>
<feature type="compositionally biased region" description="Basic and acidic residues" evidence="1">
    <location>
        <begin position="88"/>
        <end position="97"/>
    </location>
</feature>
<feature type="compositionally biased region" description="Low complexity" evidence="1">
    <location>
        <begin position="646"/>
        <end position="656"/>
    </location>
</feature>
<evidence type="ECO:0000313" key="3">
    <source>
        <dbReference type="Proteomes" id="UP000799770"/>
    </source>
</evidence>
<keyword evidence="3" id="KW-1185">Reference proteome</keyword>
<organism evidence="2 3">
    <name type="scientific">Lophiotrema nucula</name>
    <dbReference type="NCBI Taxonomy" id="690887"/>
    <lineage>
        <taxon>Eukaryota</taxon>
        <taxon>Fungi</taxon>
        <taxon>Dikarya</taxon>
        <taxon>Ascomycota</taxon>
        <taxon>Pezizomycotina</taxon>
        <taxon>Dothideomycetes</taxon>
        <taxon>Pleosporomycetidae</taxon>
        <taxon>Pleosporales</taxon>
        <taxon>Lophiotremataceae</taxon>
        <taxon>Lophiotrema</taxon>
    </lineage>
</organism>
<feature type="compositionally biased region" description="Polar residues" evidence="1">
    <location>
        <begin position="568"/>
        <end position="602"/>
    </location>
</feature>
<sequence length="701" mass="78626">MCRVEERVYINQDGTSKTFEDSFPCDKARKGRLCSNVTRKIIKYHSQPSVATASRDGSSSPAYPPTPTESGTILVQKREPAGILRRPSTKDGKKVVEPKIIIEFGKKKEKSSAYPSSRSQKRSSLASSIGVDDIAAESPSSDASYTLRTGFPEATGPNADSFHRPSGYSTRPAVPLSHHRHTSSASSFTTSSQPPSLYATSDPESPSGRRIPRYPPALVHNPMPSSPTVTRAPTQPSSSQYRTTLHTPHGSRDNVGADGVFPVDYSGPQPSSSASSGRAPEILDRDADRARLRAINAEQERKRQEEHDRRLAEDLAAEEARQARYETGRYEARDKERKEKSYAEREQRKFEVREEERDRRQKLREQETRDAKKSSRSGGDRLKEEVERRKRQAEEGETKLKRRDSSKRDKDPRPIVRDHTAKRQSRRNSIALDQEISKREHELALIEDQKQMARERAAAEQREADERAAALRLQQSQPGYWDPRGGDRYPIQHENPAFGRRNSITGRRPSISSTVIPPTGLARTNSQSRRVSVHQNDPPRIDTSVQNPYSMRPPSSQRQHAAPPVSFPSRSGQSYSRPTSAHGTTSFGDNPFLQSANRTSPPMVNGDPWDARNIRDSLLQVSSSHHRQSSEDHDNTLQRRGQDVISRAAEQASRARQASRKMGKVVGFEDDYEGSSSENSEDRLFGQGPRLGLGQKPKRKY</sequence>
<feature type="compositionally biased region" description="Polar residues" evidence="1">
    <location>
        <begin position="193"/>
        <end position="204"/>
    </location>
</feature>
<feature type="compositionally biased region" description="Basic and acidic residues" evidence="1">
    <location>
        <begin position="406"/>
        <end position="421"/>
    </location>
</feature>